<name>A0A9W4XG17_9PLEO</name>
<sequence>MLRPVFFGAPKYLHTSLIAIITSIARVVAKTAPLSGLRALGSEAAGICRRGDFCGSAFIPDTACAGGKGACDRGSVERGAAASERAAGRGGGVICEGVVLMGWVSGVGKGCGGGEESKSVLENDIVELEDAHYTDSRTPFSNAQKTRITATKNLDLGVWTCSKQTDLLKLRNISFVNGSIPAKSGVEKFGQC</sequence>
<protein>
    <submittedName>
        <fullName evidence="1">Uncharacterized protein</fullName>
    </submittedName>
</protein>
<dbReference type="AlphaFoldDB" id="A0A9W4XG17"/>
<comment type="caution">
    <text evidence="1">The sequence shown here is derived from an EMBL/GenBank/DDBJ whole genome shotgun (WGS) entry which is preliminary data.</text>
</comment>
<gene>
    <name evidence="1" type="ORF">PDIGIT_LOCUS245</name>
</gene>
<evidence type="ECO:0000313" key="2">
    <source>
        <dbReference type="Proteomes" id="UP001152607"/>
    </source>
</evidence>
<dbReference type="EMBL" id="CAOQHR010000001">
    <property type="protein sequence ID" value="CAI6231836.1"/>
    <property type="molecule type" value="Genomic_DNA"/>
</dbReference>
<proteinExistence type="predicted"/>
<reference evidence="1" key="1">
    <citation type="submission" date="2023-01" db="EMBL/GenBank/DDBJ databases">
        <authorList>
            <person name="Van Ghelder C."/>
            <person name="Rancurel C."/>
        </authorList>
    </citation>
    <scope>NUCLEOTIDE SEQUENCE</scope>
    <source>
        <strain evidence="1">CNCM I-4278</strain>
    </source>
</reference>
<evidence type="ECO:0000313" key="1">
    <source>
        <dbReference type="EMBL" id="CAI6231836.1"/>
    </source>
</evidence>
<accession>A0A9W4XG17</accession>
<dbReference type="Proteomes" id="UP001152607">
    <property type="component" value="Unassembled WGS sequence"/>
</dbReference>
<organism evidence="1 2">
    <name type="scientific">Periconia digitata</name>
    <dbReference type="NCBI Taxonomy" id="1303443"/>
    <lineage>
        <taxon>Eukaryota</taxon>
        <taxon>Fungi</taxon>
        <taxon>Dikarya</taxon>
        <taxon>Ascomycota</taxon>
        <taxon>Pezizomycotina</taxon>
        <taxon>Dothideomycetes</taxon>
        <taxon>Pleosporomycetidae</taxon>
        <taxon>Pleosporales</taxon>
        <taxon>Massarineae</taxon>
        <taxon>Periconiaceae</taxon>
        <taxon>Periconia</taxon>
    </lineage>
</organism>
<keyword evidence="2" id="KW-1185">Reference proteome</keyword>